<accession>A0ABY4R2N3</accession>
<dbReference type="RefSeq" id="WP_249773488.1">
    <property type="nucleotide sequence ID" value="NZ_CP097332.1"/>
</dbReference>
<dbReference type="InterPro" id="IPR018561">
    <property type="entry name" value="AosR"/>
</dbReference>
<proteinExistence type="predicted"/>
<dbReference type="EMBL" id="CP097332">
    <property type="protein sequence ID" value="UQX89592.1"/>
    <property type="molecule type" value="Genomic_DNA"/>
</dbReference>
<name>A0ABY4R2N3_9ACTN</name>
<evidence type="ECO:0000313" key="2">
    <source>
        <dbReference type="Proteomes" id="UP001056336"/>
    </source>
</evidence>
<reference evidence="1" key="2">
    <citation type="submission" date="2022-05" db="EMBL/GenBank/DDBJ databases">
        <authorList>
            <person name="Kim J.-S."/>
            <person name="Lee K."/>
            <person name="Suh M."/>
            <person name="Eom M."/>
            <person name="Kim J.-S."/>
            <person name="Kim D.-S."/>
            <person name="Ko S.-H."/>
            <person name="Shin Y."/>
            <person name="Lee J.-S."/>
        </authorList>
    </citation>
    <scope>NUCLEOTIDE SEQUENCE</scope>
    <source>
        <strain evidence="1">N237</strain>
    </source>
</reference>
<keyword evidence="2" id="KW-1185">Reference proteome</keyword>
<gene>
    <name evidence="1" type="ORF">M6D93_06185</name>
</gene>
<evidence type="ECO:0000313" key="1">
    <source>
        <dbReference type="EMBL" id="UQX89592.1"/>
    </source>
</evidence>
<dbReference type="Pfam" id="PF09438">
    <property type="entry name" value="DUF2017"/>
    <property type="match status" value="1"/>
</dbReference>
<protein>
    <submittedName>
        <fullName evidence="1">DUF2017 domain-containing protein</fullName>
    </submittedName>
</protein>
<reference evidence="1" key="1">
    <citation type="journal article" date="2018" name="Int. J. Syst. Evol. Microbiol.">
        <title>Jatrophihabitans telluris sp. nov., isolated from sediment soil of lava forest wetlands and the emended description of the genus Jatrophihabitans.</title>
        <authorList>
            <person name="Lee K.C."/>
            <person name="Suh M.K."/>
            <person name="Eom M.K."/>
            <person name="Kim K.K."/>
            <person name="Kim J.S."/>
            <person name="Kim D.S."/>
            <person name="Ko S.H."/>
            <person name="Shin Y.K."/>
            <person name="Lee J.S."/>
        </authorList>
    </citation>
    <scope>NUCLEOTIDE SEQUENCE</scope>
    <source>
        <strain evidence="1">N237</strain>
    </source>
</reference>
<sequence length="155" mass="17092">MKAKRKGEVLRVSVEAEESALLAMLLDDLETLLDSTDDSLGVFVDPALARLYPDGYSDDSEASEEFRGLVGADLRTERSGRLQLCRSELPLGGGRIELDDDGADRWIRVLNDVRLVLGVRLEVSEDTELDPSVESNALYGWLTAVQDMLVLHLMG</sequence>
<dbReference type="Proteomes" id="UP001056336">
    <property type="component" value="Chromosome"/>
</dbReference>
<organism evidence="1 2">
    <name type="scientific">Jatrophihabitans telluris</name>
    <dbReference type="NCBI Taxonomy" id="2038343"/>
    <lineage>
        <taxon>Bacteria</taxon>
        <taxon>Bacillati</taxon>
        <taxon>Actinomycetota</taxon>
        <taxon>Actinomycetes</taxon>
        <taxon>Jatrophihabitantales</taxon>
        <taxon>Jatrophihabitantaceae</taxon>
        <taxon>Jatrophihabitans</taxon>
    </lineage>
</organism>